<reference evidence="1" key="1">
    <citation type="submission" date="2025-08" db="UniProtKB">
        <authorList>
            <consortium name="Ensembl"/>
        </authorList>
    </citation>
    <scope>IDENTIFICATION</scope>
</reference>
<dbReference type="OMA" id="VTSWNYG"/>
<dbReference type="GO" id="GO:0007130">
    <property type="term" value="P:synaptonemal complex assembly"/>
    <property type="evidence" value="ECO:0007669"/>
    <property type="project" value="TreeGrafter"/>
</dbReference>
<evidence type="ECO:0000313" key="1">
    <source>
        <dbReference type="Ensembl" id="ENSNGAP00000021720.1"/>
    </source>
</evidence>
<dbReference type="GO" id="GO:0007131">
    <property type="term" value="P:reciprocal meiotic recombination"/>
    <property type="evidence" value="ECO:0007669"/>
    <property type="project" value="TreeGrafter"/>
</dbReference>
<keyword evidence="2" id="KW-1185">Reference proteome</keyword>
<evidence type="ECO:0000313" key="2">
    <source>
        <dbReference type="Proteomes" id="UP000694381"/>
    </source>
</evidence>
<dbReference type="Ensembl" id="ENSNGAT00000027402.1">
    <property type="protein sequence ID" value="ENSNGAP00000021720.1"/>
    <property type="gene ID" value="ENSNGAG00000020813.1"/>
</dbReference>
<proteinExistence type="predicted"/>
<evidence type="ECO:0008006" key="3">
    <source>
        <dbReference type="Google" id="ProtNLM"/>
    </source>
</evidence>
<dbReference type="GO" id="GO:0000801">
    <property type="term" value="C:central element"/>
    <property type="evidence" value="ECO:0007669"/>
    <property type="project" value="TreeGrafter"/>
</dbReference>
<dbReference type="GeneTree" id="ENSGT00940000167940"/>
<reference evidence="1" key="2">
    <citation type="submission" date="2025-09" db="UniProtKB">
        <authorList>
            <consortium name="Ensembl"/>
        </authorList>
    </citation>
    <scope>IDENTIFICATION</scope>
</reference>
<organism evidence="1 2">
    <name type="scientific">Nannospalax galili</name>
    <name type="common">Northern Israeli blind subterranean mole rat</name>
    <name type="synonym">Spalax galili</name>
    <dbReference type="NCBI Taxonomy" id="1026970"/>
    <lineage>
        <taxon>Eukaryota</taxon>
        <taxon>Metazoa</taxon>
        <taxon>Chordata</taxon>
        <taxon>Craniata</taxon>
        <taxon>Vertebrata</taxon>
        <taxon>Euteleostomi</taxon>
        <taxon>Mammalia</taxon>
        <taxon>Eutheria</taxon>
        <taxon>Euarchontoglires</taxon>
        <taxon>Glires</taxon>
        <taxon>Rodentia</taxon>
        <taxon>Myomorpha</taxon>
        <taxon>Muroidea</taxon>
        <taxon>Spalacidae</taxon>
        <taxon>Spalacinae</taxon>
        <taxon>Nannospalax</taxon>
    </lineage>
</organism>
<dbReference type="InterPro" id="IPR042861">
    <property type="entry name" value="TEX11"/>
</dbReference>
<dbReference type="Proteomes" id="UP000694381">
    <property type="component" value="Unassembled WGS sequence"/>
</dbReference>
<name>A0A8C6RQT3_NANGA</name>
<dbReference type="PANTHER" id="PTHR47083">
    <property type="entry name" value="TESTIS-EXPRESSED PROTEIN 11"/>
    <property type="match status" value="1"/>
</dbReference>
<accession>A0A8C6RQT3</accession>
<dbReference type="GO" id="GO:0007060">
    <property type="term" value="P:male meiosis chromosome segregation"/>
    <property type="evidence" value="ECO:0007669"/>
    <property type="project" value="TreeGrafter"/>
</dbReference>
<dbReference type="PANTHER" id="PTHR47083:SF1">
    <property type="entry name" value="TESTIS-EXPRESSED PROTEIN 11"/>
    <property type="match status" value="1"/>
</dbReference>
<sequence length="485" mass="56030">AKEAIIEVERYDPMNSITQLCVFKIAVMEGNPHRALQAITTLKTLTSERLNNRDLLESEKSPTLFLNLATQFALQYRQRIVAERGLEYLSQVSEDIKETLAALKCLFHLIIPEVCHMPESENKMKQMDRLLIYLNTALLRFAQPFVEEPSILNFRICEADWFRKTAWNLALQSGKHPLRMKEFFMISYKLSLFCPSDQNLLISQKTCLLISAAVDLDQGRRAATTYEQAMLLNQSFEKINKCKHICSLLKQEGNSSHRKCRALLLLYEFEIKSKMHDPSLGSFLQSMWKIPDLERTTLERIAVLAMDKPAHYPTVAQEALKRLLVIHKSKNPMDTLNYSLCTHNLIDLSLLYGVSSTVDCPINEIWCHFRDALRVIAHTDGYPEREILWLMIKSWDIGILMYNWNNFEASEEWASMTLNFLDHLGSLKIHYETQVNLVFIELMEAIIKKKKYGSSEMPQRLEALIALPEDPNLVPSTMMSDHNPQ</sequence>
<protein>
    <recommendedName>
        <fullName evidence="3">Testis-expressed sequence 11 protein</fullName>
    </recommendedName>
</protein>
<dbReference type="AlphaFoldDB" id="A0A8C6RQT3"/>